<comment type="subunit">
    <text evidence="9">Part of a complex composed of FtsB, FtsL and FtsQ.</text>
</comment>
<proteinExistence type="inferred from homology"/>
<keyword evidence="7 9" id="KW-0472">Membrane</keyword>
<evidence type="ECO:0000256" key="9">
    <source>
        <dbReference type="HAMAP-Rule" id="MF_00911"/>
    </source>
</evidence>
<feature type="domain" description="POTRA" evidence="10">
    <location>
        <begin position="38"/>
        <end position="107"/>
    </location>
</feature>
<dbReference type="Proteomes" id="UP001574673">
    <property type="component" value="Unassembled WGS sequence"/>
</dbReference>
<keyword evidence="2 9" id="KW-1003">Cell membrane</keyword>
<evidence type="ECO:0000313" key="12">
    <source>
        <dbReference type="Proteomes" id="UP001574673"/>
    </source>
</evidence>
<evidence type="ECO:0000256" key="8">
    <source>
        <dbReference type="ARBA" id="ARBA00023306"/>
    </source>
</evidence>
<dbReference type="EMBL" id="JBEUWX010000001">
    <property type="protein sequence ID" value="MFA9949061.1"/>
    <property type="molecule type" value="Genomic_DNA"/>
</dbReference>
<gene>
    <name evidence="9" type="primary">ftsQ</name>
    <name evidence="11" type="ORF">ABCS64_01750</name>
</gene>
<reference evidence="12" key="1">
    <citation type="submission" date="2024-06" db="EMBL/GenBank/DDBJ databases">
        <title>Radixoralia hellwigii gen. nov., sp nov., isolated from a root canal in the human oral cavity.</title>
        <authorList>
            <person name="Bartsch S."/>
            <person name="Wittmer A."/>
            <person name="Schulz A.-K."/>
            <person name="Neumann-Schaal M."/>
            <person name="Wolf J."/>
            <person name="Gronow S."/>
            <person name="Tennert C."/>
            <person name="Haecker G."/>
            <person name="Cieplik F."/>
            <person name="Al-Ahmad A."/>
        </authorList>
    </citation>
    <scope>NUCLEOTIDE SEQUENCE [LARGE SCALE GENOMIC DNA]</scope>
    <source>
        <strain evidence="12">Wk13</strain>
    </source>
</reference>
<dbReference type="Pfam" id="PF03799">
    <property type="entry name" value="FtsQ_DivIB_C"/>
    <property type="match status" value="1"/>
</dbReference>
<keyword evidence="6 9" id="KW-1133">Transmembrane helix</keyword>
<evidence type="ECO:0000256" key="3">
    <source>
        <dbReference type="ARBA" id="ARBA00022519"/>
    </source>
</evidence>
<keyword evidence="8 9" id="KW-0131">Cell cycle</keyword>
<keyword evidence="3 9" id="KW-0997">Cell inner membrane</keyword>
<evidence type="ECO:0000256" key="2">
    <source>
        <dbReference type="ARBA" id="ARBA00022475"/>
    </source>
</evidence>
<evidence type="ECO:0000256" key="5">
    <source>
        <dbReference type="ARBA" id="ARBA00022692"/>
    </source>
</evidence>
<comment type="function">
    <text evidence="9">Essential cell division protein. May link together the upstream cell division proteins, which are predominantly cytoplasmic, with the downstream cell division proteins, which are predominantly periplasmic. May control correct divisome assembly.</text>
</comment>
<dbReference type="InterPro" id="IPR045335">
    <property type="entry name" value="FtsQ_C_sf"/>
</dbReference>
<dbReference type="PROSITE" id="PS51779">
    <property type="entry name" value="POTRA"/>
    <property type="match status" value="1"/>
</dbReference>
<evidence type="ECO:0000259" key="10">
    <source>
        <dbReference type="PROSITE" id="PS51779"/>
    </source>
</evidence>
<comment type="subcellular location">
    <subcellularLocation>
        <location evidence="9">Cell inner membrane</location>
        <topology evidence="9">Single-pass type II membrane protein</topology>
    </subcellularLocation>
    <subcellularLocation>
        <location evidence="1">Membrane</location>
    </subcellularLocation>
    <text evidence="9">Localizes to the division septum.</text>
</comment>
<evidence type="ECO:0000256" key="4">
    <source>
        <dbReference type="ARBA" id="ARBA00022618"/>
    </source>
</evidence>
<organism evidence="11 12">
    <name type="scientific">Dentiradicibacter hellwigii</name>
    <dbReference type="NCBI Taxonomy" id="3149053"/>
    <lineage>
        <taxon>Bacteria</taxon>
        <taxon>Pseudomonadati</taxon>
        <taxon>Pseudomonadota</taxon>
        <taxon>Betaproteobacteria</taxon>
        <taxon>Rhodocyclales</taxon>
        <taxon>Rhodocyclaceae</taxon>
        <taxon>Dentiradicibacter</taxon>
    </lineage>
</organism>
<keyword evidence="5 9" id="KW-0812">Transmembrane</keyword>
<evidence type="ECO:0000256" key="6">
    <source>
        <dbReference type="ARBA" id="ARBA00022989"/>
    </source>
</evidence>
<keyword evidence="12" id="KW-1185">Reference proteome</keyword>
<dbReference type="Gene3D" id="3.40.50.11690">
    <property type="entry name" value="Cell division protein FtsQ/DivIB"/>
    <property type="match status" value="1"/>
</dbReference>
<dbReference type="InterPro" id="IPR013685">
    <property type="entry name" value="POTRA_FtsQ_type"/>
</dbReference>
<protein>
    <recommendedName>
        <fullName evidence="9">Cell division protein FtsQ</fullName>
    </recommendedName>
</protein>
<evidence type="ECO:0000256" key="1">
    <source>
        <dbReference type="ARBA" id="ARBA00004370"/>
    </source>
</evidence>
<dbReference type="Gene3D" id="3.10.20.310">
    <property type="entry name" value="membrane protein fhac"/>
    <property type="match status" value="1"/>
</dbReference>
<dbReference type="InterPro" id="IPR034746">
    <property type="entry name" value="POTRA"/>
</dbReference>
<accession>A0ABV4UBK8</accession>
<evidence type="ECO:0000313" key="11">
    <source>
        <dbReference type="EMBL" id="MFA9949061.1"/>
    </source>
</evidence>
<dbReference type="PANTHER" id="PTHR35851">
    <property type="entry name" value="CELL DIVISION PROTEIN FTSQ"/>
    <property type="match status" value="1"/>
</dbReference>
<dbReference type="RefSeq" id="WP_418890218.1">
    <property type="nucleotide sequence ID" value="NZ_JBEUWX010000001.1"/>
</dbReference>
<dbReference type="InterPro" id="IPR026579">
    <property type="entry name" value="FtsQ"/>
</dbReference>
<sequence length="251" mass="28563">MMWNRPRLMMAVADLLFVIGAAALLVAAVIWGMRLPFFPLREVVFQRELQHVRMDDVEQILTERLHGNFFSIDLDRLQQTIEELPWVRHAQVRRQWPGRIEVDVEEHLPAALWGTSGGQLVNSYGELFFADVTDMPQRLPVLTGPIEMAQEMLDYFRQAETLLASVKRWPKALDVSPRLALRLTLDDGMVVELGRQQEKAPIKQRIERFVEHYPSVLTAAGQPPAAVDMRYPNGFALRVGAVAATESKGRP</sequence>
<comment type="similarity">
    <text evidence="9">Belongs to the FtsQ/DivIB family. FtsQ subfamily.</text>
</comment>
<dbReference type="InterPro" id="IPR005548">
    <property type="entry name" value="Cell_div_FtsQ/DivIB_C"/>
</dbReference>
<name>A0ABV4UBK8_9RHOO</name>
<dbReference type="PANTHER" id="PTHR35851:SF1">
    <property type="entry name" value="CELL DIVISION PROTEIN FTSQ"/>
    <property type="match status" value="1"/>
</dbReference>
<comment type="caution">
    <text evidence="11">The sequence shown here is derived from an EMBL/GenBank/DDBJ whole genome shotgun (WGS) entry which is preliminary data.</text>
</comment>
<dbReference type="HAMAP" id="MF_00911">
    <property type="entry name" value="FtsQ_subfam"/>
    <property type="match status" value="1"/>
</dbReference>
<evidence type="ECO:0000256" key="7">
    <source>
        <dbReference type="ARBA" id="ARBA00023136"/>
    </source>
</evidence>
<keyword evidence="4 9" id="KW-0132">Cell division</keyword>
<dbReference type="Pfam" id="PF08478">
    <property type="entry name" value="POTRA_1"/>
    <property type="match status" value="1"/>
</dbReference>